<dbReference type="SUPFAM" id="SSF57756">
    <property type="entry name" value="Retrovirus zinc finger-like domains"/>
    <property type="match status" value="1"/>
</dbReference>
<name>A0A484MNP0_9ASTE</name>
<dbReference type="Proteomes" id="UP000595140">
    <property type="component" value="Unassembled WGS sequence"/>
</dbReference>
<reference evidence="4 5" key="1">
    <citation type="submission" date="2018-04" db="EMBL/GenBank/DDBJ databases">
        <authorList>
            <person name="Vogel A."/>
        </authorList>
    </citation>
    <scope>NUCLEOTIDE SEQUENCE [LARGE SCALE GENOMIC DNA]</scope>
</reference>
<accession>A0A484MNP0</accession>
<dbReference type="PROSITE" id="PS50158">
    <property type="entry name" value="ZF_CCHC"/>
    <property type="match status" value="1"/>
</dbReference>
<protein>
    <recommendedName>
        <fullName evidence="3">CCHC-type domain-containing protein</fullName>
    </recommendedName>
</protein>
<dbReference type="GO" id="GO:0003676">
    <property type="term" value="F:nucleic acid binding"/>
    <property type="evidence" value="ECO:0007669"/>
    <property type="project" value="InterPro"/>
</dbReference>
<keyword evidence="1" id="KW-0863">Zinc-finger</keyword>
<feature type="compositionally biased region" description="Polar residues" evidence="2">
    <location>
        <begin position="364"/>
        <end position="375"/>
    </location>
</feature>
<dbReference type="Gene3D" id="4.10.60.10">
    <property type="entry name" value="Zinc finger, CCHC-type"/>
    <property type="match status" value="1"/>
</dbReference>
<dbReference type="AlphaFoldDB" id="A0A484MNP0"/>
<proteinExistence type="predicted"/>
<evidence type="ECO:0000259" key="3">
    <source>
        <dbReference type="PROSITE" id="PS50158"/>
    </source>
</evidence>
<dbReference type="InterPro" id="IPR001878">
    <property type="entry name" value="Znf_CCHC"/>
</dbReference>
<evidence type="ECO:0000313" key="4">
    <source>
        <dbReference type="EMBL" id="VFQ90482.1"/>
    </source>
</evidence>
<evidence type="ECO:0000256" key="2">
    <source>
        <dbReference type="SAM" id="MobiDB-lite"/>
    </source>
</evidence>
<dbReference type="GO" id="GO:0008270">
    <property type="term" value="F:zinc ion binding"/>
    <property type="evidence" value="ECO:0007669"/>
    <property type="project" value="UniProtKB-KW"/>
</dbReference>
<dbReference type="Pfam" id="PF13976">
    <property type="entry name" value="gag_pre-integrs"/>
    <property type="match status" value="1"/>
</dbReference>
<dbReference type="InterPro" id="IPR025724">
    <property type="entry name" value="GAG-pre-integrase_dom"/>
</dbReference>
<keyword evidence="1" id="KW-0479">Metal-binding</keyword>
<feature type="compositionally biased region" description="Basic residues" evidence="2">
    <location>
        <begin position="145"/>
        <end position="163"/>
    </location>
</feature>
<dbReference type="PANTHER" id="PTHR11439:SF496">
    <property type="entry name" value="RNA-DIRECTED DNA POLYMERASE"/>
    <property type="match status" value="1"/>
</dbReference>
<sequence>MANNNTNNLALRSILDKDKLNVTNFFDWQRNFSIVLHMDEKEYVLEKPIPPAPPANASKVVKYAYEKHVKDDNQVSCVMLATMITELQKQHEDMKAHEMIVALRQLYQGQSRHECFLLLKMLQTAEENLTKGKGSSVLMVQGGKGKPKKGIKIKARTVGKPKSKSTSSATQKPVGGIAKGKCHHCGKAGHWRRNCKTYLATKKKEDKSLSIYRKNVFYANANMTNGLYVLDLDMPVYNISAKRNKPNGLNQAYLWHCRLGHINEKRISKLHRSGMLESFDLESYDTCESCLLGNDIPTLTTVKTWLSKSFSMKDLGDASYALGIRMYRDRSRKLLGLSQSTYIDKVLARFSMSESKRGSLPMVQGTSLSKTQGASTPEEVERMRNVPYASAIGSIMYAMVCTRPDVAFALSVTSRYQSNPGESHWTAVENILKYFHRTKDSFLVYGGKEELSIVGYTDASFQTDRDDFKSQAGYVFCLNGGAVTWKSYKQDTTADSITEAKYMAAAEAAKEGVWLKNFITELGVVPSIKNPIPLFCDNNGAIAQAKEPRSHQKTKHIVRRYHIIRETVALGDVEICKIGTDDNIADPLTKALGKPKHESHTWSMGIREMHDWP</sequence>
<keyword evidence="1" id="KW-0862">Zinc</keyword>
<dbReference type="CDD" id="cd09272">
    <property type="entry name" value="RNase_HI_RT_Ty1"/>
    <property type="match status" value="1"/>
</dbReference>
<feature type="region of interest" description="Disordered" evidence="2">
    <location>
        <begin position="359"/>
        <end position="379"/>
    </location>
</feature>
<dbReference type="InterPro" id="IPR036875">
    <property type="entry name" value="Znf_CCHC_sf"/>
</dbReference>
<keyword evidence="5" id="KW-1185">Reference proteome</keyword>
<feature type="region of interest" description="Disordered" evidence="2">
    <location>
        <begin position="138"/>
        <end position="175"/>
    </location>
</feature>
<organism evidence="4 5">
    <name type="scientific">Cuscuta campestris</name>
    <dbReference type="NCBI Taxonomy" id="132261"/>
    <lineage>
        <taxon>Eukaryota</taxon>
        <taxon>Viridiplantae</taxon>
        <taxon>Streptophyta</taxon>
        <taxon>Embryophyta</taxon>
        <taxon>Tracheophyta</taxon>
        <taxon>Spermatophyta</taxon>
        <taxon>Magnoliopsida</taxon>
        <taxon>eudicotyledons</taxon>
        <taxon>Gunneridae</taxon>
        <taxon>Pentapetalae</taxon>
        <taxon>asterids</taxon>
        <taxon>lamiids</taxon>
        <taxon>Solanales</taxon>
        <taxon>Convolvulaceae</taxon>
        <taxon>Cuscuteae</taxon>
        <taxon>Cuscuta</taxon>
        <taxon>Cuscuta subgen. Grammica</taxon>
        <taxon>Cuscuta sect. Cleistogrammica</taxon>
    </lineage>
</organism>
<dbReference type="PANTHER" id="PTHR11439">
    <property type="entry name" value="GAG-POL-RELATED RETROTRANSPOSON"/>
    <property type="match status" value="1"/>
</dbReference>
<evidence type="ECO:0000256" key="1">
    <source>
        <dbReference type="PROSITE-ProRule" id="PRU00047"/>
    </source>
</evidence>
<dbReference type="EMBL" id="OOIL02004137">
    <property type="protein sequence ID" value="VFQ90482.1"/>
    <property type="molecule type" value="Genomic_DNA"/>
</dbReference>
<feature type="domain" description="CCHC-type" evidence="3">
    <location>
        <begin position="181"/>
        <end position="196"/>
    </location>
</feature>
<gene>
    <name evidence="4" type="ORF">CCAM_LOCUS32258</name>
</gene>
<dbReference type="OrthoDB" id="418757at2759"/>
<evidence type="ECO:0000313" key="5">
    <source>
        <dbReference type="Proteomes" id="UP000595140"/>
    </source>
</evidence>